<dbReference type="GO" id="GO:0005739">
    <property type="term" value="C:mitochondrion"/>
    <property type="evidence" value="ECO:0007669"/>
    <property type="project" value="TreeGrafter"/>
</dbReference>
<dbReference type="EMBL" id="CM007378">
    <property type="protein sequence ID" value="OIV92777.1"/>
    <property type="molecule type" value="Genomic_DNA"/>
</dbReference>
<gene>
    <name evidence="2" type="ORF">TanjilG_00911</name>
</gene>
<dbReference type="PANTHER" id="PTHR33156:SF9">
    <property type="entry name" value="PROTEIN NUCLEAR FUSION DEFECTIVE 6, CHLOROPLASTIC_MITOCHONDRIAL"/>
    <property type="match status" value="1"/>
</dbReference>
<dbReference type="PANTHER" id="PTHR33156">
    <property type="entry name" value="OS02G0230000 PROTEIN"/>
    <property type="match status" value="1"/>
</dbReference>
<evidence type="ECO:0000313" key="3">
    <source>
        <dbReference type="Proteomes" id="UP000188354"/>
    </source>
</evidence>
<dbReference type="InterPro" id="IPR043459">
    <property type="entry name" value="NFD6/NOXY2-like"/>
</dbReference>
<sequence>MASSCSRIAQRTITSLKSNTASSSSSSSFFKSTFTKSTSTPRSFILTHKNPISPQLGSLHSMLPFHTAVSSATMTSCLAANSTTLRSPLCFYTSLGP</sequence>
<name>A0A4P1QQT4_LUPAN</name>
<protein>
    <submittedName>
        <fullName evidence="2">Uncharacterized protein</fullName>
    </submittedName>
</protein>
<accession>A0A4P1QQT4</accession>
<reference evidence="2 3" key="1">
    <citation type="journal article" date="2017" name="Plant Biotechnol. J.">
        <title>A comprehensive draft genome sequence for lupin (Lupinus angustifolius), an emerging health food: insights into plant-microbe interactions and legume evolution.</title>
        <authorList>
            <person name="Hane J.K."/>
            <person name="Ming Y."/>
            <person name="Kamphuis L.G."/>
            <person name="Nelson M.N."/>
            <person name="Garg G."/>
            <person name="Atkins C.A."/>
            <person name="Bayer P.E."/>
            <person name="Bravo A."/>
            <person name="Bringans S."/>
            <person name="Cannon S."/>
            <person name="Edwards D."/>
            <person name="Foley R."/>
            <person name="Gao L.L."/>
            <person name="Harrison M.J."/>
            <person name="Huang W."/>
            <person name="Hurgobin B."/>
            <person name="Li S."/>
            <person name="Liu C.W."/>
            <person name="McGrath A."/>
            <person name="Morahan G."/>
            <person name="Murray J."/>
            <person name="Weller J."/>
            <person name="Jian J."/>
            <person name="Singh K.B."/>
        </authorList>
    </citation>
    <scope>NUCLEOTIDE SEQUENCE [LARGE SCALE GENOMIC DNA]</scope>
    <source>
        <strain evidence="3">cv. Tanjil</strain>
        <tissue evidence="2">Whole plant</tissue>
    </source>
</reference>
<organism evidence="2 3">
    <name type="scientific">Lupinus angustifolius</name>
    <name type="common">Narrow-leaved blue lupine</name>
    <dbReference type="NCBI Taxonomy" id="3871"/>
    <lineage>
        <taxon>Eukaryota</taxon>
        <taxon>Viridiplantae</taxon>
        <taxon>Streptophyta</taxon>
        <taxon>Embryophyta</taxon>
        <taxon>Tracheophyta</taxon>
        <taxon>Spermatophyta</taxon>
        <taxon>Magnoliopsida</taxon>
        <taxon>eudicotyledons</taxon>
        <taxon>Gunneridae</taxon>
        <taxon>Pentapetalae</taxon>
        <taxon>rosids</taxon>
        <taxon>fabids</taxon>
        <taxon>Fabales</taxon>
        <taxon>Fabaceae</taxon>
        <taxon>Papilionoideae</taxon>
        <taxon>50 kb inversion clade</taxon>
        <taxon>genistoids sensu lato</taxon>
        <taxon>core genistoids</taxon>
        <taxon>Genisteae</taxon>
        <taxon>Lupinus</taxon>
    </lineage>
</organism>
<dbReference type="Proteomes" id="UP000188354">
    <property type="component" value="Chromosome LG18"/>
</dbReference>
<dbReference type="AlphaFoldDB" id="A0A4P1QQT4"/>
<evidence type="ECO:0000313" key="2">
    <source>
        <dbReference type="EMBL" id="OIV92777.1"/>
    </source>
</evidence>
<dbReference type="Gramene" id="OIV92777">
    <property type="protein sequence ID" value="OIV92777"/>
    <property type="gene ID" value="TanjilG_00911"/>
</dbReference>
<evidence type="ECO:0000256" key="1">
    <source>
        <dbReference type="SAM" id="MobiDB-lite"/>
    </source>
</evidence>
<proteinExistence type="predicted"/>
<keyword evidence="3" id="KW-1185">Reference proteome</keyword>
<feature type="region of interest" description="Disordered" evidence="1">
    <location>
        <begin position="17"/>
        <end position="40"/>
    </location>
</feature>